<proteinExistence type="predicted"/>
<reference evidence="1 2" key="1">
    <citation type="submission" date="2018-07" db="EMBL/GenBank/DDBJ databases">
        <title>Genome sequencing of Runella.</title>
        <authorList>
            <person name="Baek M.-G."/>
            <person name="Yi H."/>
        </authorList>
    </citation>
    <scope>NUCLEOTIDE SEQUENCE [LARGE SCALE GENOMIC DNA]</scope>
    <source>
        <strain evidence="1 2">HYN0085</strain>
    </source>
</reference>
<dbReference type="InterPro" id="IPR023214">
    <property type="entry name" value="HAD_sf"/>
</dbReference>
<accession>A0A344TL69</accession>
<name>A0A344TL69_9BACT</name>
<dbReference type="KEGG" id="run:DR864_17365"/>
<dbReference type="SUPFAM" id="SSF56784">
    <property type="entry name" value="HAD-like"/>
    <property type="match status" value="1"/>
</dbReference>
<dbReference type="OrthoDB" id="9805604at2"/>
<dbReference type="RefSeq" id="WP_114068163.1">
    <property type="nucleotide sequence ID" value="NZ_CP030850.1"/>
</dbReference>
<dbReference type="Proteomes" id="UP000251993">
    <property type="component" value="Chromosome"/>
</dbReference>
<sequence>MTDTIQNTSTIFTKLGGEFIIPTKLFAEKLKKIKAFIFDWDGVFNDGTKNEHGTSNFSEVDSMGINLLRFGWWLSQSKMPYTAVISGERNTMSFQLAKREHYDSCYFRIKHKIAALEHFMAIHRLKPEEVAFFFDDALDLSIAEQCGVRIMIRHSGNPLFQKYVIDHNLVDYITGQAGGAFAVREGCELLLGLSQIHDQTITNRLRFYPEYDQYLSERQLIESSFFTLADGKFESQTI</sequence>
<dbReference type="Gene3D" id="3.40.50.1000">
    <property type="entry name" value="HAD superfamily/HAD-like"/>
    <property type="match status" value="1"/>
</dbReference>
<keyword evidence="2" id="KW-1185">Reference proteome</keyword>
<dbReference type="InterPro" id="IPR036412">
    <property type="entry name" value="HAD-like_sf"/>
</dbReference>
<dbReference type="EMBL" id="CP030850">
    <property type="protein sequence ID" value="AXE19390.1"/>
    <property type="molecule type" value="Genomic_DNA"/>
</dbReference>
<evidence type="ECO:0000313" key="2">
    <source>
        <dbReference type="Proteomes" id="UP000251993"/>
    </source>
</evidence>
<organism evidence="1 2">
    <name type="scientific">Runella rosea</name>
    <dbReference type="NCBI Taxonomy" id="2259595"/>
    <lineage>
        <taxon>Bacteria</taxon>
        <taxon>Pseudomonadati</taxon>
        <taxon>Bacteroidota</taxon>
        <taxon>Cytophagia</taxon>
        <taxon>Cytophagales</taxon>
        <taxon>Spirosomataceae</taxon>
        <taxon>Runella</taxon>
    </lineage>
</organism>
<evidence type="ECO:0000313" key="1">
    <source>
        <dbReference type="EMBL" id="AXE19390.1"/>
    </source>
</evidence>
<dbReference type="AlphaFoldDB" id="A0A344TL69"/>
<gene>
    <name evidence="1" type="ORF">DR864_17365</name>
</gene>
<protein>
    <submittedName>
        <fullName evidence="1">Phosphatase</fullName>
    </submittedName>
</protein>